<dbReference type="PROSITE" id="PS50043">
    <property type="entry name" value="HTH_LUXR_2"/>
    <property type="match status" value="1"/>
</dbReference>
<dbReference type="PANTHER" id="PTHR16305:SF35">
    <property type="entry name" value="TRANSCRIPTIONAL ACTIVATOR DOMAIN"/>
    <property type="match status" value="1"/>
</dbReference>
<dbReference type="SMART" id="SM00421">
    <property type="entry name" value="HTH_LUXR"/>
    <property type="match status" value="1"/>
</dbReference>
<dbReference type="PROSITE" id="PS00622">
    <property type="entry name" value="HTH_LUXR_1"/>
    <property type="match status" value="1"/>
</dbReference>
<dbReference type="EMBL" id="JACHMO010000001">
    <property type="protein sequence ID" value="MBB5802257.1"/>
    <property type="molecule type" value="Genomic_DNA"/>
</dbReference>
<protein>
    <submittedName>
        <fullName evidence="4">DNA-binding CsgD family transcriptional regulator</fullName>
    </submittedName>
</protein>
<organism evidence="4 5">
    <name type="scientific">Saccharothrix ecbatanensis</name>
    <dbReference type="NCBI Taxonomy" id="1105145"/>
    <lineage>
        <taxon>Bacteria</taxon>
        <taxon>Bacillati</taxon>
        <taxon>Actinomycetota</taxon>
        <taxon>Actinomycetes</taxon>
        <taxon>Pseudonocardiales</taxon>
        <taxon>Pseudonocardiaceae</taxon>
        <taxon>Saccharothrix</taxon>
    </lineage>
</organism>
<accession>A0A7W9M018</accession>
<dbReference type="CDD" id="cd06170">
    <property type="entry name" value="LuxR_C_like"/>
    <property type="match status" value="1"/>
</dbReference>
<keyword evidence="1" id="KW-0547">Nucleotide-binding</keyword>
<dbReference type="InterPro" id="IPR011990">
    <property type="entry name" value="TPR-like_helical_dom_sf"/>
</dbReference>
<keyword evidence="5" id="KW-1185">Reference proteome</keyword>
<dbReference type="Gene3D" id="1.25.40.10">
    <property type="entry name" value="Tetratricopeptide repeat domain"/>
    <property type="match status" value="1"/>
</dbReference>
<sequence>MLADGLAGRGRVALVSGGIATGKTELIYGFTESVRDALVLRATGSRGEQQFELGVVEQLFYSAAMPADVATRARSLLASAMAAVPEDSTGGEGDARSVHDLCALLLELSRERPLVIAVDDVQFADRTSLRVLLHLQRRIRSAAVLLVLGEAAGTSTRPAHTALRDEIVRQPQARHLRLRPLSPAGVRDLLAHQLGPQAAADLEEPCHVLSGGNPLLVHALIEDFVAAGRPATEQGVSEPVTGDAFAQAVYTCLRRGEELLLRVAQGVAVLGELAKTELLARLLELDSRTVRDVFKTMNEAGLMDADRFRHPVARTAVLRELDPDELSALRLKAARLLHDDGVPAVTVAEYITAAECEPGAWAVPVLRDAAAEALARNDIHRAVECLDLARTACRDEPETIAVTATLAAAQWLVDPAAAAPHLTRLGAAFHRGLLPEREAWGLVRALVWFGRSTEAAAVLAELDEGDQDKAEQDKAGRHVTRHWLVTVQPQLLGDLAADLDGRQLGTLASVAAFGATPAAVESAERVLQSARIGETPLEELICALQTLNHGDRGDRAGYWCDEFLEEARTHRAVTWRAALSDVAAGVALRRGDLVSAERLARAALGALPAPSWGVGIGSPLATLVQAATRLGKYPEADAQLRQGVPQAVQQTLHWPQYLLARGQHYLATDRLRAALADFLAVGELAAEWRLDLPVLLPWRHEAAQVYVRMGEPERARELVDEQLAMPGADGARVRGVSLRILASASAPGRRLPLLRESVDLLGGLGDWYELALAFADLSAAHQASAEFDQARIAARRALRLAKSCKAKLLHEHLQHHRTATGGLDFGDSTENGVSVTPLSAAERRVAGLAALGYTNREISRRLYITVSTVEQHLTRTYRKLKINRRADLPILANPVPGGLPVEARPGVALPGDRLR</sequence>
<dbReference type="InterPro" id="IPR041664">
    <property type="entry name" value="AAA_16"/>
</dbReference>
<gene>
    <name evidence="4" type="ORF">F4560_002025</name>
</gene>
<evidence type="ECO:0000313" key="5">
    <source>
        <dbReference type="Proteomes" id="UP000552097"/>
    </source>
</evidence>
<evidence type="ECO:0000256" key="1">
    <source>
        <dbReference type="ARBA" id="ARBA00022741"/>
    </source>
</evidence>
<dbReference type="PRINTS" id="PR00038">
    <property type="entry name" value="HTHLUXR"/>
</dbReference>
<reference evidence="4 5" key="1">
    <citation type="submission" date="2020-08" db="EMBL/GenBank/DDBJ databases">
        <title>Sequencing the genomes of 1000 actinobacteria strains.</title>
        <authorList>
            <person name="Klenk H.-P."/>
        </authorList>
    </citation>
    <scope>NUCLEOTIDE SEQUENCE [LARGE SCALE GENOMIC DNA]</scope>
    <source>
        <strain evidence="4 5">DSM 45486</strain>
    </source>
</reference>
<name>A0A7W9M018_9PSEU</name>
<dbReference type="Pfam" id="PF00196">
    <property type="entry name" value="GerE"/>
    <property type="match status" value="1"/>
</dbReference>
<dbReference type="Proteomes" id="UP000552097">
    <property type="component" value="Unassembled WGS sequence"/>
</dbReference>
<dbReference type="GO" id="GO:0005737">
    <property type="term" value="C:cytoplasm"/>
    <property type="evidence" value="ECO:0007669"/>
    <property type="project" value="TreeGrafter"/>
</dbReference>
<dbReference type="InterPro" id="IPR016032">
    <property type="entry name" value="Sig_transdc_resp-reg_C-effctor"/>
</dbReference>
<dbReference type="AlphaFoldDB" id="A0A7W9M018"/>
<dbReference type="GO" id="GO:0004016">
    <property type="term" value="F:adenylate cyclase activity"/>
    <property type="evidence" value="ECO:0007669"/>
    <property type="project" value="TreeGrafter"/>
</dbReference>
<dbReference type="PANTHER" id="PTHR16305">
    <property type="entry name" value="TESTICULAR SOLUBLE ADENYLYL CYCLASE"/>
    <property type="match status" value="1"/>
</dbReference>
<dbReference type="InterPro" id="IPR000792">
    <property type="entry name" value="Tscrpt_reg_LuxR_C"/>
</dbReference>
<dbReference type="Pfam" id="PF13191">
    <property type="entry name" value="AAA_16"/>
    <property type="match status" value="1"/>
</dbReference>
<dbReference type="GO" id="GO:0006355">
    <property type="term" value="P:regulation of DNA-templated transcription"/>
    <property type="evidence" value="ECO:0007669"/>
    <property type="project" value="InterPro"/>
</dbReference>
<dbReference type="Gene3D" id="1.10.10.10">
    <property type="entry name" value="Winged helix-like DNA-binding domain superfamily/Winged helix DNA-binding domain"/>
    <property type="match status" value="1"/>
</dbReference>
<evidence type="ECO:0000259" key="3">
    <source>
        <dbReference type="PROSITE" id="PS50043"/>
    </source>
</evidence>
<dbReference type="GO" id="GO:0003677">
    <property type="term" value="F:DNA binding"/>
    <property type="evidence" value="ECO:0007669"/>
    <property type="project" value="UniProtKB-KW"/>
</dbReference>
<comment type="caution">
    <text evidence="4">The sequence shown here is derived from an EMBL/GenBank/DDBJ whole genome shotgun (WGS) entry which is preliminary data.</text>
</comment>
<proteinExistence type="predicted"/>
<evidence type="ECO:0000313" key="4">
    <source>
        <dbReference type="EMBL" id="MBB5802257.1"/>
    </source>
</evidence>
<feature type="domain" description="HTH luxR-type" evidence="3">
    <location>
        <begin position="831"/>
        <end position="896"/>
    </location>
</feature>
<dbReference type="GO" id="GO:0005524">
    <property type="term" value="F:ATP binding"/>
    <property type="evidence" value="ECO:0007669"/>
    <property type="project" value="UniProtKB-KW"/>
</dbReference>
<dbReference type="SUPFAM" id="SSF48452">
    <property type="entry name" value="TPR-like"/>
    <property type="match status" value="1"/>
</dbReference>
<keyword evidence="2" id="KW-0067">ATP-binding</keyword>
<evidence type="ECO:0000256" key="2">
    <source>
        <dbReference type="ARBA" id="ARBA00022840"/>
    </source>
</evidence>
<keyword evidence="4" id="KW-0238">DNA-binding</keyword>
<dbReference type="SUPFAM" id="SSF46894">
    <property type="entry name" value="C-terminal effector domain of the bipartite response regulators"/>
    <property type="match status" value="1"/>
</dbReference>
<dbReference type="InterPro" id="IPR036388">
    <property type="entry name" value="WH-like_DNA-bd_sf"/>
</dbReference>